<protein>
    <recommendedName>
        <fullName evidence="3">Aldose 1-epimerase</fullName>
    </recommendedName>
</protein>
<dbReference type="InterPro" id="IPR011013">
    <property type="entry name" value="Gal_mutarotase_sf_dom"/>
</dbReference>
<dbReference type="GO" id="GO:0003824">
    <property type="term" value="F:catalytic activity"/>
    <property type="evidence" value="ECO:0007669"/>
    <property type="project" value="InterPro"/>
</dbReference>
<name>A0A239F7R9_9RHOB</name>
<reference evidence="1 2" key="1">
    <citation type="submission" date="2017-06" db="EMBL/GenBank/DDBJ databases">
        <authorList>
            <person name="Kim H.J."/>
            <person name="Triplett B.A."/>
        </authorList>
    </citation>
    <scope>NUCLEOTIDE SEQUENCE [LARGE SCALE GENOMIC DNA]</scope>
    <source>
        <strain evidence="1 2">DSM 29339</strain>
    </source>
</reference>
<gene>
    <name evidence="1" type="ORF">SAMN05421757_102517</name>
</gene>
<sequence length="366" mass="38300">MTTQALAHGVARAETGIARVEVDTGTGGLNSLSFAFGGGEIAPLHRAPWVDEGREDELALMDPVERRLAGDFFCAPFGGNDVEPGPIHGWTANSPWRVVGAGDGALDLRLDRLVQGAEITKSLRLGRQVPVLCQEHRILGGEGRLPVAHHPMIRMQGAARFSCSAKRFAVTPDAPLEAGRNRLACPARGADLSAFPAAGGDTVDLHALPIAEGCEDFILLVEAAGSPLGWSAVVRDAEDDVVLILKDPATLPVTMLWHSNGGRDYAPWDGRHTGVLGIEDGCAPGAGGHSAAFHPNAVSAAGVADALDLAPGREHRIAHAILAFPRPGGWREVAEVTLEGGRLRVADRSGDALQFDAEPAFAAVGL</sequence>
<evidence type="ECO:0008006" key="3">
    <source>
        <dbReference type="Google" id="ProtNLM"/>
    </source>
</evidence>
<evidence type="ECO:0000313" key="2">
    <source>
        <dbReference type="Proteomes" id="UP000198426"/>
    </source>
</evidence>
<dbReference type="SUPFAM" id="SSF74650">
    <property type="entry name" value="Galactose mutarotase-like"/>
    <property type="match status" value="1"/>
</dbReference>
<dbReference type="RefSeq" id="WP_176442793.1">
    <property type="nucleotide sequence ID" value="NZ_FZOY01000002.1"/>
</dbReference>
<dbReference type="GO" id="GO:0005975">
    <property type="term" value="P:carbohydrate metabolic process"/>
    <property type="evidence" value="ECO:0007669"/>
    <property type="project" value="InterPro"/>
</dbReference>
<proteinExistence type="predicted"/>
<keyword evidence="2" id="KW-1185">Reference proteome</keyword>
<dbReference type="AlphaFoldDB" id="A0A239F7R9"/>
<accession>A0A239F7R9</accession>
<dbReference type="EMBL" id="FZOY01000002">
    <property type="protein sequence ID" value="SNS52343.1"/>
    <property type="molecule type" value="Genomic_DNA"/>
</dbReference>
<organism evidence="1 2">
    <name type="scientific">Tropicimonas sediminicola</name>
    <dbReference type="NCBI Taxonomy" id="1031541"/>
    <lineage>
        <taxon>Bacteria</taxon>
        <taxon>Pseudomonadati</taxon>
        <taxon>Pseudomonadota</taxon>
        <taxon>Alphaproteobacteria</taxon>
        <taxon>Rhodobacterales</taxon>
        <taxon>Roseobacteraceae</taxon>
        <taxon>Tropicimonas</taxon>
    </lineage>
</organism>
<dbReference type="GO" id="GO:0030246">
    <property type="term" value="F:carbohydrate binding"/>
    <property type="evidence" value="ECO:0007669"/>
    <property type="project" value="InterPro"/>
</dbReference>
<evidence type="ECO:0000313" key="1">
    <source>
        <dbReference type="EMBL" id="SNS52343.1"/>
    </source>
</evidence>
<dbReference type="Proteomes" id="UP000198426">
    <property type="component" value="Unassembled WGS sequence"/>
</dbReference>